<feature type="region of interest" description="Disordered" evidence="1">
    <location>
        <begin position="1054"/>
        <end position="1092"/>
    </location>
</feature>
<evidence type="ECO:0000256" key="1">
    <source>
        <dbReference type="SAM" id="MobiDB-lite"/>
    </source>
</evidence>
<dbReference type="RefSeq" id="WP_201078415.1">
    <property type="nucleotide sequence ID" value="NZ_CP067420.1"/>
</dbReference>
<evidence type="ECO:0000313" key="3">
    <source>
        <dbReference type="EMBL" id="QQP90972.1"/>
    </source>
</evidence>
<reference evidence="3" key="1">
    <citation type="submission" date="2021-02" db="EMBL/GenBank/DDBJ databases">
        <title>Skermanella TT6 skin isolate.</title>
        <authorList>
            <person name="Lee K."/>
            <person name="Ganzorig M."/>
        </authorList>
    </citation>
    <scope>NUCLEOTIDE SEQUENCE</scope>
    <source>
        <strain evidence="3">TT6</strain>
    </source>
</reference>
<feature type="domain" description="AsmA" evidence="2">
    <location>
        <begin position="800"/>
        <end position="995"/>
    </location>
</feature>
<dbReference type="Pfam" id="PF05170">
    <property type="entry name" value="AsmA"/>
    <property type="match status" value="2"/>
</dbReference>
<feature type="compositionally biased region" description="Basic and acidic residues" evidence="1">
    <location>
        <begin position="1059"/>
        <end position="1073"/>
    </location>
</feature>
<sequence length="1092" mass="112631">MKKLLIGFLAVLLLVVGAVLVIPSLIDWNSYKVDIAERISAATGRAVTLDGDIDLALLPRPTLSVAGARLAGLPGAAEPDMARLRKLDVRVAFMPLLSGRIQVQSIALIEPVIALEVMRDGRRNWDFTPAGNAALSSNHLAEAVQLDKVTIENGTVIYRDASAAIHERVESVDAQIVAGSLVGPFQLQGSVLARGVPLAVELTAGRMGEGGALPVRVALRQPDAAGTLRFAGIVITGAEARVQGDLRAEGPDLRPATAAVLKAVGEPPTVELPGVLRQPFAFRTAVNASTRLVELNGIELQVGDTRGTGALKYLPAGAPSPGAIQGTAPGPATGAAAGPAQGELALTFNRFDLDSWAALGGDGVPAFRLPAGLAGKLTLNIDALNYRGNIVRQARLDAGLENGSMTLRRLSALLPGGADVAVTGTLTAERGLPVADVSVDANADNLRALLEWLGYSVDRVPADRLRKFSMTSRLTGRPGNFQFAGLDLRVDTSRMTGGVAYVDRGRPGFGARLEIDRLNLDAYAPDLTGVTDTGEIHVRPEGVARPDLAGWLEGFDANLNAEIGTLTVAGIPVQQAGFDGTLSNGALSVRQFRAADAAGVSGTVQGGIRKLKPLDDIDLSIDLKAGSLVPLNRAFPASWPAALPPADRLGEAALKGRVAGDPERLALDLTFAGGGGSVQAGGSLSQIATAPNYDIKVRATHPDAARLMQLFAPDWRPAGTLGAFDVYAEMAGSDSALSLSAIQGTAGPVSVQGEATIDLAGERAAIDARLQTGEIVIDQFLQASSRALVVPSLIQPALAAEGTLWSEAPISLDWLRAIDGKLALTSRAIVHGDRRLADPAVRARLEGGTLTVEQLDGGAFGGRIGLSGSLTAAPGAPPRVTARLAVVDADLARLRTGPAGVDLAEGVLNLDLDIDTVGTSPAALVAALGGTGRIVVREGTLSGMDLEGALAAVTGADKPKQALDQVARAMAGGESPFDRLAGTLTIDRGVVRSDDLAMTAPNADITGGGSASLTDWSLDLGLGVKLLADPELPAFGLTLAGPLDRPRRTLETGELAEVLESRAAESSRRKAADARPLPPGAVVVPVEPAPAR</sequence>
<dbReference type="EMBL" id="CP067420">
    <property type="protein sequence ID" value="QQP90972.1"/>
    <property type="molecule type" value="Genomic_DNA"/>
</dbReference>
<dbReference type="InterPro" id="IPR052894">
    <property type="entry name" value="AsmA-related"/>
</dbReference>
<proteinExistence type="predicted"/>
<evidence type="ECO:0000259" key="2">
    <source>
        <dbReference type="Pfam" id="PF05170"/>
    </source>
</evidence>
<accession>A0ABX7B9V4</accession>
<dbReference type="PANTHER" id="PTHR30441:SF4">
    <property type="entry name" value="PROTEIN ASMA"/>
    <property type="match status" value="1"/>
</dbReference>
<name>A0ABX7B9V4_9PROT</name>
<dbReference type="InterPro" id="IPR007844">
    <property type="entry name" value="AsmA"/>
</dbReference>
<keyword evidence="4" id="KW-1185">Reference proteome</keyword>
<feature type="domain" description="AsmA" evidence="2">
    <location>
        <begin position="1"/>
        <end position="183"/>
    </location>
</feature>
<dbReference type="PANTHER" id="PTHR30441">
    <property type="entry name" value="DUF748 DOMAIN-CONTAINING PROTEIN"/>
    <property type="match status" value="1"/>
</dbReference>
<gene>
    <name evidence="3" type="ORF">IGS68_07055</name>
</gene>
<evidence type="ECO:0000313" key="4">
    <source>
        <dbReference type="Proteomes" id="UP000595197"/>
    </source>
</evidence>
<organism evidence="3 4">
    <name type="scientific">Skermanella cutis</name>
    <dbReference type="NCBI Taxonomy" id="2775420"/>
    <lineage>
        <taxon>Bacteria</taxon>
        <taxon>Pseudomonadati</taxon>
        <taxon>Pseudomonadota</taxon>
        <taxon>Alphaproteobacteria</taxon>
        <taxon>Rhodospirillales</taxon>
        <taxon>Azospirillaceae</taxon>
        <taxon>Skermanella</taxon>
    </lineage>
</organism>
<protein>
    <submittedName>
        <fullName evidence="3">AsmA family protein</fullName>
    </submittedName>
</protein>
<dbReference type="Proteomes" id="UP000595197">
    <property type="component" value="Chromosome"/>
</dbReference>